<proteinExistence type="predicted"/>
<feature type="non-terminal residue" evidence="4">
    <location>
        <position position="164"/>
    </location>
</feature>
<protein>
    <recommendedName>
        <fullName evidence="5">Acyl-CoA oxidase/dehydrogenase middle domain-containing protein</fullName>
    </recommendedName>
</protein>
<dbReference type="InterPro" id="IPR009100">
    <property type="entry name" value="AcylCoA_DH/oxidase_NM_dom_sf"/>
</dbReference>
<dbReference type="InterPro" id="IPR052161">
    <property type="entry name" value="Mycobact_Acyl-CoA_DH"/>
</dbReference>
<name>A0A382A1S7_9ZZZZ</name>
<gene>
    <name evidence="4" type="ORF">METZ01_LOCUS148314</name>
</gene>
<dbReference type="InterPro" id="IPR013786">
    <property type="entry name" value="AcylCoA_DH/ox_N"/>
</dbReference>
<dbReference type="InterPro" id="IPR006091">
    <property type="entry name" value="Acyl-CoA_Oxase/DH_mid-dom"/>
</dbReference>
<dbReference type="InterPro" id="IPR046373">
    <property type="entry name" value="Acyl-CoA_Oxase/DH_mid-dom_sf"/>
</dbReference>
<accession>A0A382A1S7</accession>
<evidence type="ECO:0000256" key="1">
    <source>
        <dbReference type="ARBA" id="ARBA00023002"/>
    </source>
</evidence>
<evidence type="ECO:0000313" key="4">
    <source>
        <dbReference type="EMBL" id="SVA95460.1"/>
    </source>
</evidence>
<feature type="domain" description="Acyl-CoA oxidase/dehydrogenase middle" evidence="2">
    <location>
        <begin position="106"/>
        <end position="158"/>
    </location>
</feature>
<dbReference type="Gene3D" id="2.40.110.10">
    <property type="entry name" value="Butyryl-CoA Dehydrogenase, subunit A, domain 2"/>
    <property type="match status" value="1"/>
</dbReference>
<dbReference type="EMBL" id="UINC01023560">
    <property type="protein sequence ID" value="SVA95460.1"/>
    <property type="molecule type" value="Genomic_DNA"/>
</dbReference>
<dbReference type="Pfam" id="PF02770">
    <property type="entry name" value="Acyl-CoA_dh_M"/>
    <property type="match status" value="1"/>
</dbReference>
<keyword evidence="1" id="KW-0560">Oxidoreductase</keyword>
<dbReference type="GO" id="GO:0005886">
    <property type="term" value="C:plasma membrane"/>
    <property type="evidence" value="ECO:0007669"/>
    <property type="project" value="TreeGrafter"/>
</dbReference>
<dbReference type="PANTHER" id="PTHR43292">
    <property type="entry name" value="ACYL-COA DEHYDROGENASE"/>
    <property type="match status" value="1"/>
</dbReference>
<feature type="domain" description="Acyl-CoA dehydrogenase/oxidase N-terminal" evidence="3">
    <location>
        <begin position="29"/>
        <end position="100"/>
    </location>
</feature>
<dbReference type="InterPro" id="IPR037069">
    <property type="entry name" value="AcylCoA_DH/ox_N_sf"/>
</dbReference>
<dbReference type="SUPFAM" id="SSF56645">
    <property type="entry name" value="Acyl-CoA dehydrogenase NM domain-like"/>
    <property type="match status" value="1"/>
</dbReference>
<organism evidence="4">
    <name type="scientific">marine metagenome</name>
    <dbReference type="NCBI Taxonomy" id="408172"/>
    <lineage>
        <taxon>unclassified sequences</taxon>
        <taxon>metagenomes</taxon>
        <taxon>ecological metagenomes</taxon>
    </lineage>
</organism>
<evidence type="ECO:0000259" key="2">
    <source>
        <dbReference type="Pfam" id="PF02770"/>
    </source>
</evidence>
<dbReference type="GO" id="GO:0050660">
    <property type="term" value="F:flavin adenine dinucleotide binding"/>
    <property type="evidence" value="ECO:0007669"/>
    <property type="project" value="InterPro"/>
</dbReference>
<dbReference type="PANTHER" id="PTHR43292:SF4">
    <property type="entry name" value="ACYL-COA DEHYDROGENASE FADE34"/>
    <property type="match status" value="1"/>
</dbReference>
<dbReference type="AlphaFoldDB" id="A0A382A1S7"/>
<reference evidence="4" key="1">
    <citation type="submission" date="2018-05" db="EMBL/GenBank/DDBJ databases">
        <authorList>
            <person name="Lanie J.A."/>
            <person name="Ng W.-L."/>
            <person name="Kazmierczak K.M."/>
            <person name="Andrzejewski T.M."/>
            <person name="Davidsen T.M."/>
            <person name="Wayne K.J."/>
            <person name="Tettelin H."/>
            <person name="Glass J.I."/>
            <person name="Rusch D."/>
            <person name="Podicherti R."/>
            <person name="Tsui H.-C.T."/>
            <person name="Winkler M.E."/>
        </authorList>
    </citation>
    <scope>NUCLEOTIDE SEQUENCE</scope>
</reference>
<sequence length="164" mass="17985">VDFTLPPDDDPRRLEIRVWLDTHPHPDRATLAAGGFIAPHWPGPWGRDADAVTQLIIDDEFQRAGVRIPGASIGVGWAGPTIIAGGTQAQKERFLPPMLANTEDWCQLFSEPEAGSDLASLRTRAVRDGDHYIVNGSKIWSTRADVTDWGILLVRTSDDGPPQK</sequence>
<feature type="non-terminal residue" evidence="4">
    <location>
        <position position="1"/>
    </location>
</feature>
<evidence type="ECO:0000259" key="3">
    <source>
        <dbReference type="Pfam" id="PF02771"/>
    </source>
</evidence>
<dbReference type="Pfam" id="PF02771">
    <property type="entry name" value="Acyl-CoA_dh_N"/>
    <property type="match status" value="1"/>
</dbReference>
<dbReference type="GO" id="GO:0016627">
    <property type="term" value="F:oxidoreductase activity, acting on the CH-CH group of donors"/>
    <property type="evidence" value="ECO:0007669"/>
    <property type="project" value="InterPro"/>
</dbReference>
<evidence type="ECO:0008006" key="5">
    <source>
        <dbReference type="Google" id="ProtNLM"/>
    </source>
</evidence>
<dbReference type="Gene3D" id="1.10.540.10">
    <property type="entry name" value="Acyl-CoA dehydrogenase/oxidase, N-terminal domain"/>
    <property type="match status" value="1"/>
</dbReference>